<dbReference type="EMBL" id="QHLQ01000007">
    <property type="protein sequence ID" value="NIZ61233.1"/>
    <property type="molecule type" value="Genomic_DNA"/>
</dbReference>
<reference evidence="2 3" key="1">
    <citation type="submission" date="2018-05" db="EMBL/GenBank/DDBJ databases">
        <authorList>
            <person name="Zhang Y.-J."/>
        </authorList>
    </citation>
    <scope>NUCLEOTIDE SEQUENCE [LARGE SCALE GENOMIC DNA]</scope>
    <source>
        <strain evidence="2 3">CY04</strain>
    </source>
</reference>
<dbReference type="RefSeq" id="WP_206188409.1">
    <property type="nucleotide sequence ID" value="NZ_QHLQ01000007.1"/>
</dbReference>
<proteinExistence type="predicted"/>
<dbReference type="InterPro" id="IPR001387">
    <property type="entry name" value="Cro/C1-type_HTH"/>
</dbReference>
<dbReference type="PROSITE" id="PS50943">
    <property type="entry name" value="HTH_CROC1"/>
    <property type="match status" value="1"/>
</dbReference>
<dbReference type="PANTHER" id="PTHR35010:SF4">
    <property type="entry name" value="BLL5781 PROTEIN"/>
    <property type="match status" value="1"/>
</dbReference>
<dbReference type="Gene3D" id="1.10.260.40">
    <property type="entry name" value="lambda repressor-like DNA-binding domains"/>
    <property type="match status" value="1"/>
</dbReference>
<feature type="domain" description="HTH cro/C1-type" evidence="1">
    <location>
        <begin position="18"/>
        <end position="72"/>
    </location>
</feature>
<gene>
    <name evidence="2" type="ORF">DL239_09615</name>
</gene>
<dbReference type="InterPro" id="IPR010982">
    <property type="entry name" value="Lambda_DNA-bd_dom_sf"/>
</dbReference>
<dbReference type="SMART" id="SM00530">
    <property type="entry name" value="HTH_XRE"/>
    <property type="match status" value="1"/>
</dbReference>
<protein>
    <recommendedName>
        <fullName evidence="1">HTH cro/C1-type domain-containing protein</fullName>
    </recommendedName>
</protein>
<evidence type="ECO:0000313" key="3">
    <source>
        <dbReference type="Proteomes" id="UP001429564"/>
    </source>
</evidence>
<dbReference type="CDD" id="cd00093">
    <property type="entry name" value="HTH_XRE"/>
    <property type="match status" value="1"/>
</dbReference>
<evidence type="ECO:0000313" key="2">
    <source>
        <dbReference type="EMBL" id="NIZ61233.1"/>
    </source>
</evidence>
<dbReference type="PANTHER" id="PTHR35010">
    <property type="entry name" value="BLL4672 PROTEIN-RELATED"/>
    <property type="match status" value="1"/>
</dbReference>
<dbReference type="Pfam" id="PF17765">
    <property type="entry name" value="MLTR_LBD"/>
    <property type="match status" value="1"/>
</dbReference>
<accession>A0ABX0W7I9</accession>
<organism evidence="2 3">
    <name type="scientific">Parasedimentitalea denitrificans</name>
    <dbReference type="NCBI Taxonomy" id="2211118"/>
    <lineage>
        <taxon>Bacteria</taxon>
        <taxon>Pseudomonadati</taxon>
        <taxon>Pseudomonadota</taxon>
        <taxon>Alphaproteobacteria</taxon>
        <taxon>Rhodobacterales</taxon>
        <taxon>Paracoccaceae</taxon>
        <taxon>Parasedimentitalea</taxon>
    </lineage>
</organism>
<comment type="caution">
    <text evidence="2">The sequence shown here is derived from an EMBL/GenBank/DDBJ whole genome shotgun (WGS) entry which is preliminary data.</text>
</comment>
<keyword evidence="3" id="KW-1185">Reference proteome</keyword>
<evidence type="ECO:0000259" key="1">
    <source>
        <dbReference type="PROSITE" id="PS50943"/>
    </source>
</evidence>
<dbReference type="InterPro" id="IPR041413">
    <property type="entry name" value="MLTR_LBD"/>
</dbReference>
<dbReference type="Gene3D" id="3.30.450.180">
    <property type="match status" value="1"/>
</dbReference>
<sequence length="266" mass="29324">MATIPLEGIAMTSFGHVLKDIRAARGMSQASLALSLDSTQRHLSFLETGRSLPTSSFLARICRAMDLNIAQRVNLYEASGLANPYTRRDMESDEIHAALDMIEKRVLANWPFPALVLDPDWNVLRSNAVFDQIFGAFMPQGNEPANLLEVMMSEMFQGLVQNWDQAAGVMFYRLQRAATHSPRIAKVLQAAQSEGRFAGMEQHLGELGEIPIFLPIRIALPNGPVMELSSLLGKLASCQDALIEGLEIELMVPLDEPSEQAMRADG</sequence>
<dbReference type="Pfam" id="PF01381">
    <property type="entry name" value="HTH_3"/>
    <property type="match status" value="1"/>
</dbReference>
<dbReference type="SUPFAM" id="SSF47413">
    <property type="entry name" value="lambda repressor-like DNA-binding domains"/>
    <property type="match status" value="1"/>
</dbReference>
<dbReference type="Proteomes" id="UP001429564">
    <property type="component" value="Unassembled WGS sequence"/>
</dbReference>
<name>A0ABX0W7I9_9RHOB</name>